<dbReference type="InterPro" id="IPR016181">
    <property type="entry name" value="Acyl_CoA_acyltransferase"/>
</dbReference>
<evidence type="ECO:0000256" key="1">
    <source>
        <dbReference type="SAM" id="MobiDB-lite"/>
    </source>
</evidence>
<keyword evidence="5" id="KW-1185">Reference proteome</keyword>
<dbReference type="GO" id="GO:0005524">
    <property type="term" value="F:ATP binding"/>
    <property type="evidence" value="ECO:0007669"/>
    <property type="project" value="InterPro"/>
</dbReference>
<dbReference type="CDD" id="cd18799">
    <property type="entry name" value="SF2_C_EcoAI-like"/>
    <property type="match status" value="1"/>
</dbReference>
<dbReference type="Pfam" id="PF08463">
    <property type="entry name" value="EcoEI_R_C"/>
    <property type="match status" value="1"/>
</dbReference>
<protein>
    <submittedName>
        <fullName evidence="4">Uncharacterized protein</fullName>
    </submittedName>
</protein>
<sequence length="865" mass="98154">MNEAQTRTELIDAQLKAAGWGVQAGTRVVREYVIAKGEVSPGPEENRRHRYIADYLLIYNNRRLAVVEAKKITRGVSEGVAQAKHYAEKLDLMYTYAANGREIYEICMNPHREGPADRFPTPDELWAKTFSEANERMQKFNAVPFADAVGRPLRYYQETAVHKVLEQIAAGKTRILLTLATGTGKTYIAFQIAWKLSKSKFTLQKDGLREPRILFLADRTVLAEQAFGAFEKFGDARVQVTPEKIAANGGVPKNSHLYFTIYQTLMSGLGGPNFKAYEPDFFDFIIVDECHRGAANDESNWRAILDYFSAAVQLGMTATPRRDDNADTYDYFGEPVYRYSLKEGVADGYLVPFKVLRVTSNIDDYEYDEGDEVLEGAVDKAREYEEKEMNKIIFIEARERERVRVMLNNINRDEKTLVFCVNQYHAAVIRDLINQESPDKPAGYCARVTAEDGVLGDQFLSQFRDNEKVIPTILTTSQKLTTGVDAPNVRNIVLMRRINSMITFKQIIGRGTRTTDNKYHFNIIDFTGACRLFKDPEWDGEPLSDIEHNTRGKAVTADSPPTEAGETDVGYGDGETRVPMIKIKLGDGREREIRSRTGKSIYMDGKLLSTQEFMEDLYGKLPALFDSEETLRGIWANPVTRRQLLENLKEKGFDRDKLLLLQEMIDAEDSDLFDALKYVGYARPPISRETRAAKSEKKIYALLNAQQQEFIRFVVGNYIREGVFELDDKKLADILKAKYGTPADAEEKLEQSLATTWQWLNDPAHPVSGFIAFAGEKAVGLAHYRAMPSPLRGAYIGFLDDLYVPPDVRGTGIAEVLIDAVKAEGIKQNWPVLRWITRDNNYRARALYDRIARNTDWNTYEISLS</sequence>
<dbReference type="Pfam" id="PF04851">
    <property type="entry name" value="ResIII"/>
    <property type="match status" value="1"/>
</dbReference>
<dbReference type="PANTHER" id="PTHR47396:SF1">
    <property type="entry name" value="ATP-DEPENDENT HELICASE IRC3-RELATED"/>
    <property type="match status" value="1"/>
</dbReference>
<dbReference type="CDD" id="cd18032">
    <property type="entry name" value="DEXHc_RE_I_III_res"/>
    <property type="match status" value="1"/>
</dbReference>
<evidence type="ECO:0000259" key="3">
    <source>
        <dbReference type="PROSITE" id="PS51192"/>
    </source>
</evidence>
<organism evidence="4 5">
    <name type="scientific">Potamilus streckersoni</name>
    <dbReference type="NCBI Taxonomy" id="2493646"/>
    <lineage>
        <taxon>Eukaryota</taxon>
        <taxon>Metazoa</taxon>
        <taxon>Spiralia</taxon>
        <taxon>Lophotrochozoa</taxon>
        <taxon>Mollusca</taxon>
        <taxon>Bivalvia</taxon>
        <taxon>Autobranchia</taxon>
        <taxon>Heteroconchia</taxon>
        <taxon>Palaeoheterodonta</taxon>
        <taxon>Unionida</taxon>
        <taxon>Unionoidea</taxon>
        <taxon>Unionidae</taxon>
        <taxon>Ambleminae</taxon>
        <taxon>Lampsilini</taxon>
        <taxon>Potamilus</taxon>
    </lineage>
</organism>
<dbReference type="InterPro" id="IPR014001">
    <property type="entry name" value="Helicase_ATP-bd"/>
</dbReference>
<dbReference type="SUPFAM" id="SSF55729">
    <property type="entry name" value="Acyl-CoA N-acyltransferases (Nat)"/>
    <property type="match status" value="1"/>
</dbReference>
<feature type="domain" description="N-acetyltransferase" evidence="2">
    <location>
        <begin position="724"/>
        <end position="865"/>
    </location>
</feature>
<dbReference type="InterPro" id="IPR006935">
    <property type="entry name" value="Helicase/UvrB_N"/>
</dbReference>
<proteinExistence type="predicted"/>
<dbReference type="AlphaFoldDB" id="A0AAE0TA92"/>
<dbReference type="PROSITE" id="PS51192">
    <property type="entry name" value="HELICASE_ATP_BIND_1"/>
    <property type="match status" value="1"/>
</dbReference>
<dbReference type="InterPro" id="IPR027417">
    <property type="entry name" value="P-loop_NTPase"/>
</dbReference>
<accession>A0AAE0TA92</accession>
<dbReference type="Gene3D" id="3.40.50.300">
    <property type="entry name" value="P-loop containing nucleotide triphosphate hydrolases"/>
    <property type="match status" value="2"/>
</dbReference>
<dbReference type="SUPFAM" id="SSF52540">
    <property type="entry name" value="P-loop containing nucleoside triphosphate hydrolases"/>
    <property type="match status" value="2"/>
</dbReference>
<dbReference type="Gene3D" id="3.40.630.30">
    <property type="match status" value="1"/>
</dbReference>
<reference evidence="4" key="1">
    <citation type="journal article" date="2021" name="Genome Biol. Evol.">
        <title>A High-Quality Reference Genome for a Parasitic Bivalve with Doubly Uniparental Inheritance (Bivalvia: Unionida).</title>
        <authorList>
            <person name="Smith C.H."/>
        </authorList>
    </citation>
    <scope>NUCLEOTIDE SEQUENCE</scope>
    <source>
        <strain evidence="4">CHS0354</strain>
    </source>
</reference>
<feature type="region of interest" description="Disordered" evidence="1">
    <location>
        <begin position="543"/>
        <end position="571"/>
    </location>
</feature>
<dbReference type="NCBIfam" id="NF046051">
    <property type="entry name" value="restrict_EcoAI"/>
    <property type="match status" value="1"/>
</dbReference>
<dbReference type="PANTHER" id="PTHR47396">
    <property type="entry name" value="TYPE I RESTRICTION ENZYME ECOKI R PROTEIN"/>
    <property type="match status" value="1"/>
</dbReference>
<dbReference type="EMBL" id="JAEAOA010001141">
    <property type="protein sequence ID" value="KAK3606762.1"/>
    <property type="molecule type" value="Genomic_DNA"/>
</dbReference>
<dbReference type="InterPro" id="IPR050742">
    <property type="entry name" value="Helicase_Restrict-Modif_Enz"/>
</dbReference>
<dbReference type="SMART" id="SM00487">
    <property type="entry name" value="DEXDc"/>
    <property type="match status" value="1"/>
</dbReference>
<dbReference type="GO" id="GO:0016747">
    <property type="term" value="F:acyltransferase activity, transferring groups other than amino-acyl groups"/>
    <property type="evidence" value="ECO:0007669"/>
    <property type="project" value="InterPro"/>
</dbReference>
<dbReference type="CDD" id="cd04301">
    <property type="entry name" value="NAT_SF"/>
    <property type="match status" value="1"/>
</dbReference>
<dbReference type="GO" id="GO:0005829">
    <property type="term" value="C:cytosol"/>
    <property type="evidence" value="ECO:0007669"/>
    <property type="project" value="TreeGrafter"/>
</dbReference>
<gene>
    <name evidence="4" type="ORF">CHS0354_018356</name>
</gene>
<evidence type="ECO:0000313" key="4">
    <source>
        <dbReference type="EMBL" id="KAK3606762.1"/>
    </source>
</evidence>
<reference evidence="4" key="2">
    <citation type="journal article" date="2021" name="Genome Biol. Evol.">
        <title>Developing a high-quality reference genome for a parasitic bivalve with doubly uniparental inheritance (Bivalvia: Unionida).</title>
        <authorList>
            <person name="Smith C.H."/>
        </authorList>
    </citation>
    <scope>NUCLEOTIDE SEQUENCE</scope>
    <source>
        <strain evidence="4">CHS0354</strain>
        <tissue evidence="4">Mantle</tissue>
    </source>
</reference>
<feature type="domain" description="Helicase ATP-binding" evidence="3">
    <location>
        <begin position="166"/>
        <end position="338"/>
    </location>
</feature>
<name>A0AAE0TA92_9BIVA</name>
<dbReference type="GO" id="GO:0016787">
    <property type="term" value="F:hydrolase activity"/>
    <property type="evidence" value="ECO:0007669"/>
    <property type="project" value="InterPro"/>
</dbReference>
<dbReference type="PROSITE" id="PS51186">
    <property type="entry name" value="GNAT"/>
    <property type="match status" value="1"/>
</dbReference>
<evidence type="ECO:0000259" key="2">
    <source>
        <dbReference type="PROSITE" id="PS51186"/>
    </source>
</evidence>
<comment type="caution">
    <text evidence="4">The sequence shown here is derived from an EMBL/GenBank/DDBJ whole genome shotgun (WGS) entry which is preliminary data.</text>
</comment>
<evidence type="ECO:0000313" key="5">
    <source>
        <dbReference type="Proteomes" id="UP001195483"/>
    </source>
</evidence>
<dbReference type="InterPro" id="IPR013670">
    <property type="entry name" value="EcoEI_R_C_dom"/>
</dbReference>
<dbReference type="Gene3D" id="3.90.1570.30">
    <property type="match status" value="1"/>
</dbReference>
<dbReference type="GO" id="GO:0003677">
    <property type="term" value="F:DNA binding"/>
    <property type="evidence" value="ECO:0007669"/>
    <property type="project" value="InterPro"/>
</dbReference>
<dbReference type="GO" id="GO:0006304">
    <property type="term" value="P:DNA modification"/>
    <property type="evidence" value="ECO:0007669"/>
    <property type="project" value="InterPro"/>
</dbReference>
<dbReference type="Proteomes" id="UP001195483">
    <property type="component" value="Unassembled WGS sequence"/>
</dbReference>
<dbReference type="InterPro" id="IPR000182">
    <property type="entry name" value="GNAT_dom"/>
</dbReference>
<reference evidence="4" key="3">
    <citation type="submission" date="2023-05" db="EMBL/GenBank/DDBJ databases">
        <authorList>
            <person name="Smith C.H."/>
        </authorList>
    </citation>
    <scope>NUCLEOTIDE SEQUENCE</scope>
    <source>
        <strain evidence="4">CHS0354</strain>
        <tissue evidence="4">Mantle</tissue>
    </source>
</reference>